<dbReference type="PANTHER" id="PTHR21248">
    <property type="entry name" value="CARDIOLIPIN SYNTHASE"/>
    <property type="match status" value="1"/>
</dbReference>
<proteinExistence type="predicted"/>
<dbReference type="AlphaFoldDB" id="A0A090FH87"/>
<dbReference type="Gene3D" id="3.30.870.10">
    <property type="entry name" value="Endonuclease Chain A"/>
    <property type="match status" value="2"/>
</dbReference>
<dbReference type="CDD" id="cd09110">
    <property type="entry name" value="PLDc_CLS_1"/>
    <property type="match status" value="1"/>
</dbReference>
<keyword evidence="4" id="KW-0964">Secreted</keyword>
<dbReference type="InterPro" id="IPR001736">
    <property type="entry name" value="PLipase_D/transphosphatidylase"/>
</dbReference>
<dbReference type="Proteomes" id="UP000046373">
    <property type="component" value="Unassembled WGS sequence"/>
</dbReference>
<dbReference type="SMART" id="SM00155">
    <property type="entry name" value="PLDc"/>
    <property type="match status" value="2"/>
</dbReference>
<evidence type="ECO:0000256" key="2">
    <source>
        <dbReference type="ARBA" id="ARBA00004613"/>
    </source>
</evidence>
<name>A0A090FH87_MESPL</name>
<dbReference type="SUPFAM" id="SSF56024">
    <property type="entry name" value="Phospholipase D/nuclease"/>
    <property type="match status" value="2"/>
</dbReference>
<dbReference type="PANTHER" id="PTHR21248:SF22">
    <property type="entry name" value="PHOSPHOLIPASE D"/>
    <property type="match status" value="1"/>
</dbReference>
<keyword evidence="6" id="KW-1133">Transmembrane helix</keyword>
<feature type="domain" description="PLD phosphodiesterase" evidence="7">
    <location>
        <begin position="201"/>
        <end position="228"/>
    </location>
</feature>
<evidence type="ECO:0000256" key="4">
    <source>
        <dbReference type="ARBA" id="ARBA00022525"/>
    </source>
</evidence>
<accession>A0A090FH87</accession>
<organism evidence="8 9">
    <name type="scientific">Mesorhizobium plurifarium</name>
    <dbReference type="NCBI Taxonomy" id="69974"/>
    <lineage>
        <taxon>Bacteria</taxon>
        <taxon>Pseudomonadati</taxon>
        <taxon>Pseudomonadota</taxon>
        <taxon>Alphaproteobacteria</taxon>
        <taxon>Hyphomicrobiales</taxon>
        <taxon>Phyllobacteriaceae</taxon>
        <taxon>Mesorhizobium</taxon>
    </lineage>
</organism>
<gene>
    <name evidence="8" type="ORF">MPLDJ20_310036</name>
</gene>
<evidence type="ECO:0000259" key="7">
    <source>
        <dbReference type="PROSITE" id="PS50035"/>
    </source>
</evidence>
<dbReference type="InterPro" id="IPR025202">
    <property type="entry name" value="PLD-like_dom"/>
</dbReference>
<evidence type="ECO:0000256" key="1">
    <source>
        <dbReference type="ARBA" id="ARBA00003145"/>
    </source>
</evidence>
<evidence type="ECO:0000313" key="8">
    <source>
        <dbReference type="EMBL" id="CDX41003.1"/>
    </source>
</evidence>
<reference evidence="8 9" key="1">
    <citation type="submission" date="2014-08" db="EMBL/GenBank/DDBJ databases">
        <authorList>
            <person name="Moulin Lionel"/>
        </authorList>
    </citation>
    <scope>NUCLEOTIDE SEQUENCE [LARGE SCALE GENOMIC DNA]</scope>
</reference>
<dbReference type="GO" id="GO:0032049">
    <property type="term" value="P:cardiolipin biosynthetic process"/>
    <property type="evidence" value="ECO:0007669"/>
    <property type="project" value="UniProtKB-ARBA"/>
</dbReference>
<protein>
    <recommendedName>
        <fullName evidence="3">Phospholipase D</fullName>
    </recommendedName>
    <alternativeName>
        <fullName evidence="5">Choline phosphatase</fullName>
    </alternativeName>
</protein>
<keyword evidence="6" id="KW-0472">Membrane</keyword>
<comment type="function">
    <text evidence="1">Could be a virulence factor.</text>
</comment>
<dbReference type="GO" id="GO:0005576">
    <property type="term" value="C:extracellular region"/>
    <property type="evidence" value="ECO:0007669"/>
    <property type="project" value="UniProtKB-SubCell"/>
</dbReference>
<evidence type="ECO:0000256" key="5">
    <source>
        <dbReference type="ARBA" id="ARBA00029594"/>
    </source>
</evidence>
<feature type="domain" description="PLD phosphodiesterase" evidence="7">
    <location>
        <begin position="378"/>
        <end position="405"/>
    </location>
</feature>
<dbReference type="Pfam" id="PF13091">
    <property type="entry name" value="PLDc_2"/>
    <property type="match status" value="2"/>
</dbReference>
<dbReference type="GO" id="GO:0016020">
    <property type="term" value="C:membrane"/>
    <property type="evidence" value="ECO:0007669"/>
    <property type="project" value="TreeGrafter"/>
</dbReference>
<dbReference type="CDD" id="cd09159">
    <property type="entry name" value="PLDc_ybhO_like_2"/>
    <property type="match status" value="1"/>
</dbReference>
<evidence type="ECO:0000256" key="3">
    <source>
        <dbReference type="ARBA" id="ARBA00018392"/>
    </source>
</evidence>
<evidence type="ECO:0000313" key="9">
    <source>
        <dbReference type="Proteomes" id="UP000046373"/>
    </source>
</evidence>
<feature type="transmembrane region" description="Helical" evidence="6">
    <location>
        <begin position="47"/>
        <end position="66"/>
    </location>
</feature>
<sequence>MSMTKSSRRSKSIAAVNSRATEICSSACSTPGATQVKFGGNGLLSGLKYAGVAIAAAIVTLAAINLTPEPRVIRTIVPHRFDAADPQFVRSMSSYSQGQMFEGNAIQTLVNGDEIFPAMLQAIGAARASVDMETYIYWSGSVGYQFAAALAAKAQEGVQVRVLVDWLGSLPFDENLIHIMTDAGVRFQRYRPIYWYTLDRVNNRTHRKLLIVDGRVAFTGGVGIADNWLGDARNPNEWRDTHYRIEGPSVGAFQAAFAENWLETAGETLQGEKFYSPPEPAGALGAQLILSSQPNGSDNMELMMLAAIAAAKDHLRIGMAYFVPDEIALQQILDARKRGVAVDVIVPNSLTDVPIVRKGSRYFWGQLLEAGVRIYEFQPTMYHPKLLIVDDVWASFGSTNLDERSLRLNDEATLNVYGKDFAQTQIDLFNEDLRRSRQISLAEWQARPMREKITDWLASRLHTQL</sequence>
<dbReference type="EMBL" id="CCNB01000025">
    <property type="protein sequence ID" value="CDX41003.1"/>
    <property type="molecule type" value="Genomic_DNA"/>
</dbReference>
<comment type="subcellular location">
    <subcellularLocation>
        <location evidence="2">Secreted</location>
    </subcellularLocation>
</comment>
<dbReference type="GO" id="GO:0008808">
    <property type="term" value="F:cardiolipin synthase activity"/>
    <property type="evidence" value="ECO:0007669"/>
    <property type="project" value="TreeGrafter"/>
</dbReference>
<evidence type="ECO:0000256" key="6">
    <source>
        <dbReference type="SAM" id="Phobius"/>
    </source>
</evidence>
<dbReference type="PROSITE" id="PS50035">
    <property type="entry name" value="PLD"/>
    <property type="match status" value="2"/>
</dbReference>
<keyword evidence="6" id="KW-0812">Transmembrane</keyword>